<dbReference type="Pfam" id="PF02922">
    <property type="entry name" value="CBM_48"/>
    <property type="match status" value="1"/>
</dbReference>
<gene>
    <name evidence="2" type="ORF">A2438_03590</name>
</gene>
<proteinExistence type="predicted"/>
<organism evidence="2 3">
    <name type="scientific">candidate division WOR-1 bacterium RIFOXYC2_FULL_46_14</name>
    <dbReference type="NCBI Taxonomy" id="1802587"/>
    <lineage>
        <taxon>Bacteria</taxon>
        <taxon>Bacillati</taxon>
        <taxon>Saganbacteria</taxon>
    </lineage>
</organism>
<sequence>MKKALLKNNKLAGRGQYNMSIGWIEGFHFAVWDHNAQQVSVMGDFNQWKNESHLLASQWEGAGIWRGLWRNIIMCYRELAGKAVKRLL</sequence>
<dbReference type="InterPro" id="IPR004193">
    <property type="entry name" value="Glyco_hydro_13_N"/>
</dbReference>
<comment type="caution">
    <text evidence="2">The sequence shown here is derived from an EMBL/GenBank/DDBJ whole genome shotgun (WGS) entry which is preliminary data.</text>
</comment>
<dbReference type="Proteomes" id="UP000179242">
    <property type="component" value="Unassembled WGS sequence"/>
</dbReference>
<feature type="domain" description="Glycoside hydrolase family 13 N-terminal" evidence="1">
    <location>
        <begin position="25"/>
        <end position="71"/>
    </location>
</feature>
<name>A0A1F4U5T7_UNCSA</name>
<dbReference type="InterPro" id="IPR013783">
    <property type="entry name" value="Ig-like_fold"/>
</dbReference>
<dbReference type="Gene3D" id="2.60.40.10">
    <property type="entry name" value="Immunoglobulins"/>
    <property type="match status" value="1"/>
</dbReference>
<reference evidence="2 3" key="1">
    <citation type="journal article" date="2016" name="Nat. Commun.">
        <title>Thousands of microbial genomes shed light on interconnected biogeochemical processes in an aquifer system.</title>
        <authorList>
            <person name="Anantharaman K."/>
            <person name="Brown C.T."/>
            <person name="Hug L.A."/>
            <person name="Sharon I."/>
            <person name="Castelle C.J."/>
            <person name="Probst A.J."/>
            <person name="Thomas B.C."/>
            <person name="Singh A."/>
            <person name="Wilkins M.J."/>
            <person name="Karaoz U."/>
            <person name="Brodie E.L."/>
            <person name="Williams K.H."/>
            <person name="Hubbard S.S."/>
            <person name="Banfield J.F."/>
        </authorList>
    </citation>
    <scope>NUCLEOTIDE SEQUENCE [LARGE SCALE GENOMIC DNA]</scope>
</reference>
<evidence type="ECO:0000313" key="3">
    <source>
        <dbReference type="Proteomes" id="UP000179242"/>
    </source>
</evidence>
<dbReference type="GO" id="GO:0005975">
    <property type="term" value="P:carbohydrate metabolic process"/>
    <property type="evidence" value="ECO:0007669"/>
    <property type="project" value="InterPro"/>
</dbReference>
<dbReference type="SUPFAM" id="SSF81296">
    <property type="entry name" value="E set domains"/>
    <property type="match status" value="1"/>
</dbReference>
<dbReference type="GO" id="GO:0004553">
    <property type="term" value="F:hydrolase activity, hydrolyzing O-glycosyl compounds"/>
    <property type="evidence" value="ECO:0007669"/>
    <property type="project" value="InterPro"/>
</dbReference>
<dbReference type="EMBL" id="MEUJ01000004">
    <property type="protein sequence ID" value="OGC40335.1"/>
    <property type="molecule type" value="Genomic_DNA"/>
</dbReference>
<evidence type="ECO:0000259" key="1">
    <source>
        <dbReference type="Pfam" id="PF02922"/>
    </source>
</evidence>
<protein>
    <recommendedName>
        <fullName evidence="1">Glycoside hydrolase family 13 N-terminal domain-containing protein</fullName>
    </recommendedName>
</protein>
<evidence type="ECO:0000313" key="2">
    <source>
        <dbReference type="EMBL" id="OGC40335.1"/>
    </source>
</evidence>
<dbReference type="InterPro" id="IPR014756">
    <property type="entry name" value="Ig_E-set"/>
</dbReference>
<accession>A0A1F4U5T7</accession>
<dbReference type="AlphaFoldDB" id="A0A1F4U5T7"/>